<proteinExistence type="predicted"/>
<sequence>MVRGLHDLVMAIITLPDLWCSQIIIFKGDGYFRKGSSYSK</sequence>
<accession>A0AB39HRS6</accession>
<name>A0AB39HRS6_9BACI</name>
<dbReference type="RefSeq" id="WP_368654105.1">
    <property type="nucleotide sequence ID" value="NZ_CP162599.1"/>
</dbReference>
<dbReference type="Pfam" id="PF13079">
    <property type="entry name" value="DUF3916"/>
    <property type="match status" value="1"/>
</dbReference>
<dbReference type="InterPro" id="IPR025075">
    <property type="entry name" value="DUF3916"/>
</dbReference>
<reference evidence="1" key="1">
    <citation type="submission" date="2024-07" db="EMBL/GenBank/DDBJ databases">
        <title>Halotolerant mesophilic bacterium Ornithinibacillus sp. 4-3, sp. nov., isolated from soil.</title>
        <authorList>
            <person name="Sidarenka A.V."/>
            <person name="Guliayeva D.E."/>
            <person name="Leanovich S.I."/>
            <person name="Hileuskaya K.S."/>
            <person name="Akhremchuk A.E."/>
            <person name="Sikolenko M.A."/>
            <person name="Valentovich L.N."/>
        </authorList>
    </citation>
    <scope>NUCLEOTIDE SEQUENCE</scope>
    <source>
        <strain evidence="1">4-3</strain>
    </source>
</reference>
<evidence type="ECO:0000313" key="1">
    <source>
        <dbReference type="EMBL" id="XDK33424.1"/>
    </source>
</evidence>
<dbReference type="AlphaFoldDB" id="A0AB39HRS6"/>
<protein>
    <submittedName>
        <fullName evidence="1">DUF3916 domain-containing protein</fullName>
    </submittedName>
</protein>
<organism evidence="1">
    <name type="scientific">Ornithinibacillus sp. 4-3</name>
    <dbReference type="NCBI Taxonomy" id="3231488"/>
    <lineage>
        <taxon>Bacteria</taxon>
        <taxon>Bacillati</taxon>
        <taxon>Bacillota</taxon>
        <taxon>Bacilli</taxon>
        <taxon>Bacillales</taxon>
        <taxon>Bacillaceae</taxon>
        <taxon>Ornithinibacillus</taxon>
    </lineage>
</organism>
<dbReference type="EMBL" id="CP162599">
    <property type="protein sequence ID" value="XDK33424.1"/>
    <property type="molecule type" value="Genomic_DNA"/>
</dbReference>
<gene>
    <name evidence="1" type="ORF">AB4Y30_03440</name>
</gene>